<protein>
    <recommendedName>
        <fullName evidence="2">BZIP domain-containing protein</fullName>
    </recommendedName>
</protein>
<comment type="caution">
    <text evidence="3">The sequence shown here is derived from an EMBL/GenBank/DDBJ whole genome shotgun (WGS) entry which is preliminary data.</text>
</comment>
<dbReference type="VEuPathDB" id="FungiDB:CLCR_11375"/>
<gene>
    <name evidence="3" type="ORF">CLCR_11375</name>
</gene>
<dbReference type="PROSITE" id="PS00036">
    <property type="entry name" value="BZIP_BASIC"/>
    <property type="match status" value="1"/>
</dbReference>
<dbReference type="AlphaFoldDB" id="A0A1C1CTE3"/>
<feature type="region of interest" description="Disordered" evidence="1">
    <location>
        <begin position="250"/>
        <end position="298"/>
    </location>
</feature>
<feature type="region of interest" description="Disordered" evidence="1">
    <location>
        <begin position="1"/>
        <end position="78"/>
    </location>
</feature>
<feature type="domain" description="BZIP" evidence="2">
    <location>
        <begin position="29"/>
        <end position="44"/>
    </location>
</feature>
<evidence type="ECO:0000313" key="4">
    <source>
        <dbReference type="Proteomes" id="UP000094526"/>
    </source>
</evidence>
<name>A0A1C1CTE3_9EURO</name>
<proteinExistence type="predicted"/>
<feature type="compositionally biased region" description="Basic and acidic residues" evidence="1">
    <location>
        <begin position="20"/>
        <end position="30"/>
    </location>
</feature>
<dbReference type="CDD" id="cd14688">
    <property type="entry name" value="bZIP_YAP"/>
    <property type="match status" value="1"/>
</dbReference>
<feature type="compositionally biased region" description="Basic residues" evidence="1">
    <location>
        <begin position="31"/>
        <end position="43"/>
    </location>
</feature>
<feature type="compositionally biased region" description="Low complexity" evidence="1">
    <location>
        <begin position="278"/>
        <end position="290"/>
    </location>
</feature>
<feature type="compositionally biased region" description="Polar residues" evidence="1">
    <location>
        <begin position="1"/>
        <end position="12"/>
    </location>
</feature>
<dbReference type="GO" id="GO:0003700">
    <property type="term" value="F:DNA-binding transcription factor activity"/>
    <property type="evidence" value="ECO:0007669"/>
    <property type="project" value="InterPro"/>
</dbReference>
<dbReference type="InterPro" id="IPR004827">
    <property type="entry name" value="bZIP"/>
</dbReference>
<accession>A0A1C1CTE3</accession>
<evidence type="ECO:0000259" key="2">
    <source>
        <dbReference type="PROSITE" id="PS00036"/>
    </source>
</evidence>
<reference evidence="4" key="1">
    <citation type="submission" date="2015-07" db="EMBL/GenBank/DDBJ databases">
        <authorList>
            <person name="Teixeira M.M."/>
            <person name="Souza R.C."/>
            <person name="Almeida L.G."/>
            <person name="Vicente V.A."/>
            <person name="de Hoog S."/>
            <person name="Bocca A.L."/>
            <person name="de Almeida S.R."/>
            <person name="Vasconcelos A.T."/>
            <person name="Felipe M.S."/>
        </authorList>
    </citation>
    <scope>NUCLEOTIDE SEQUENCE [LARGE SCALE GENOMIC DNA]</scope>
    <source>
        <strain evidence="4">KSF</strain>
    </source>
</reference>
<feature type="region of interest" description="Disordered" evidence="1">
    <location>
        <begin position="175"/>
        <end position="195"/>
    </location>
</feature>
<dbReference type="EMBL" id="LGRB01000009">
    <property type="protein sequence ID" value="OCT51772.1"/>
    <property type="molecule type" value="Genomic_DNA"/>
</dbReference>
<keyword evidence="4" id="KW-1185">Reference proteome</keyword>
<organism evidence="3 4">
    <name type="scientific">Cladophialophora carrionii</name>
    <dbReference type="NCBI Taxonomy" id="86049"/>
    <lineage>
        <taxon>Eukaryota</taxon>
        <taxon>Fungi</taxon>
        <taxon>Dikarya</taxon>
        <taxon>Ascomycota</taxon>
        <taxon>Pezizomycotina</taxon>
        <taxon>Eurotiomycetes</taxon>
        <taxon>Chaetothyriomycetidae</taxon>
        <taxon>Chaetothyriales</taxon>
        <taxon>Herpotrichiellaceae</taxon>
        <taxon>Cladophialophora</taxon>
    </lineage>
</organism>
<evidence type="ECO:0000256" key="1">
    <source>
        <dbReference type="SAM" id="MobiDB-lite"/>
    </source>
</evidence>
<sequence length="354" mass="39025">MLSPRCSSASHSHQPKHAGHGVEPDYEQRRKSQNRLAQRRYRERQRLQRNGDPSSQSASTSHQQGAPEVSTSAEDDQTENMVPFDDIWANTNSSLVNEWMSDGGGSISVPEPDLETTKLNLLHDNLPRDAIQASSPVPSFTHIACNNPDHSHLSTRLVQQDFPFTENLIHEPCTGHGLWHEQRDPGTGSKESRTEISHSRGLVPTFIPSPTSPASTTFSCPGDPHCLCHNTAKLHGICTTTKLAPRNKRAAVSFPGQCRDPASSRPGRHGPTTPNPPTTQQQNASTASANEETRLSRSQKRLASKTSCLFKEIAQLYSFSVDLEMNANDPTFLEDLSKIHSRFVKSFTPPLRSG</sequence>
<feature type="compositionally biased region" description="Polar residues" evidence="1">
    <location>
        <begin position="51"/>
        <end position="72"/>
    </location>
</feature>
<dbReference type="Proteomes" id="UP000094526">
    <property type="component" value="Unassembled WGS sequence"/>
</dbReference>
<feature type="compositionally biased region" description="Basic and acidic residues" evidence="1">
    <location>
        <begin position="178"/>
        <end position="195"/>
    </location>
</feature>
<evidence type="ECO:0000313" key="3">
    <source>
        <dbReference type="EMBL" id="OCT51772.1"/>
    </source>
</evidence>